<feature type="transmembrane region" description="Helical" evidence="6">
    <location>
        <begin position="471"/>
        <end position="489"/>
    </location>
</feature>
<dbReference type="EMBL" id="JANVFO010000032">
    <property type="protein sequence ID" value="KAJ3731268.1"/>
    <property type="molecule type" value="Genomic_DNA"/>
</dbReference>
<dbReference type="InterPro" id="IPR001046">
    <property type="entry name" value="NRAMP_fam"/>
</dbReference>
<keyword evidence="4 6" id="KW-0472">Membrane</keyword>
<reference evidence="7" key="2">
    <citation type="journal article" date="2023" name="Proc. Natl. Acad. Sci. U.S.A.">
        <title>A global phylogenomic analysis of the shiitake genus Lentinula.</title>
        <authorList>
            <person name="Sierra-Patev S."/>
            <person name="Min B."/>
            <person name="Naranjo-Ortiz M."/>
            <person name="Looney B."/>
            <person name="Konkel Z."/>
            <person name="Slot J.C."/>
            <person name="Sakamoto Y."/>
            <person name="Steenwyk J.L."/>
            <person name="Rokas A."/>
            <person name="Carro J."/>
            <person name="Camarero S."/>
            <person name="Ferreira P."/>
            <person name="Molpeceres G."/>
            <person name="Ruiz-Duenas F.J."/>
            <person name="Serrano A."/>
            <person name="Henrissat B."/>
            <person name="Drula E."/>
            <person name="Hughes K.W."/>
            <person name="Mata J.L."/>
            <person name="Ishikawa N.K."/>
            <person name="Vargas-Isla R."/>
            <person name="Ushijima S."/>
            <person name="Smith C.A."/>
            <person name="Donoghue J."/>
            <person name="Ahrendt S."/>
            <person name="Andreopoulos W."/>
            <person name="He G."/>
            <person name="LaButti K."/>
            <person name="Lipzen A."/>
            <person name="Ng V."/>
            <person name="Riley R."/>
            <person name="Sandor L."/>
            <person name="Barry K."/>
            <person name="Martinez A.T."/>
            <person name="Xiao Y."/>
            <person name="Gibbons J.G."/>
            <person name="Terashima K."/>
            <person name="Grigoriev I.V."/>
            <person name="Hibbett D."/>
        </authorList>
    </citation>
    <scope>NUCLEOTIDE SEQUENCE</scope>
    <source>
        <strain evidence="7">ET3784</strain>
    </source>
</reference>
<feature type="compositionally biased region" description="Low complexity" evidence="5">
    <location>
        <begin position="279"/>
        <end position="296"/>
    </location>
</feature>
<gene>
    <name evidence="7" type="ORF">DFJ43DRAFT_1188203</name>
</gene>
<proteinExistence type="predicted"/>
<keyword evidence="8" id="KW-1185">Reference proteome</keyword>
<name>A0AA38N0B6_9AGAR</name>
<evidence type="ECO:0000256" key="3">
    <source>
        <dbReference type="ARBA" id="ARBA00022989"/>
    </source>
</evidence>
<feature type="region of interest" description="Disordered" evidence="5">
    <location>
        <begin position="562"/>
        <end position="588"/>
    </location>
</feature>
<dbReference type="GO" id="GO:0034755">
    <property type="term" value="P:iron ion transmembrane transport"/>
    <property type="evidence" value="ECO:0007669"/>
    <property type="project" value="TreeGrafter"/>
</dbReference>
<feature type="transmembrane region" description="Helical" evidence="6">
    <location>
        <begin position="376"/>
        <end position="400"/>
    </location>
</feature>
<feature type="transmembrane region" description="Helical" evidence="6">
    <location>
        <begin position="126"/>
        <end position="145"/>
    </location>
</feature>
<evidence type="ECO:0000256" key="2">
    <source>
        <dbReference type="ARBA" id="ARBA00022692"/>
    </source>
</evidence>
<comment type="subcellular location">
    <subcellularLocation>
        <location evidence="1">Membrane</location>
        <topology evidence="1">Multi-pass membrane protein</topology>
    </subcellularLocation>
</comment>
<evidence type="ECO:0000313" key="8">
    <source>
        <dbReference type="Proteomes" id="UP001176059"/>
    </source>
</evidence>
<dbReference type="PRINTS" id="PR00447">
    <property type="entry name" value="NATRESASSCMP"/>
</dbReference>
<feature type="region of interest" description="Disordered" evidence="5">
    <location>
        <begin position="266"/>
        <end position="296"/>
    </location>
</feature>
<dbReference type="GO" id="GO:0005384">
    <property type="term" value="F:manganese ion transmembrane transporter activity"/>
    <property type="evidence" value="ECO:0007669"/>
    <property type="project" value="TreeGrafter"/>
</dbReference>
<feature type="transmembrane region" description="Helical" evidence="6">
    <location>
        <begin position="495"/>
        <end position="519"/>
    </location>
</feature>
<dbReference type="PANTHER" id="PTHR11706:SF101">
    <property type="entry name" value="MANGANESE TRANSPORTER SMF1"/>
    <property type="match status" value="1"/>
</dbReference>
<sequence length="675" mass="73541">MAHHLRQDPPKIKWTQRISRASGVVIHHVRRHVGVGLVCSIAYFDPGNWGVDLQAGSTYGYRLLFVVLVAGLIAVFLQILASRVGCVTGLGELLNLLSYPEFTEFYSDLASHCRLLLHSHPKHPRLVRWLAFYPLYVLSEVAIISTDLAELLGSAMALCMLFPKLQLWQGVLITAADVIFLLALKDPLRGRPVRAFELAMALLVLIVLICMCIVISRVNVEWNSVFQGYLPSKYIFPNGAFYTSVGILGATVMPHSLFLGSALSTQDRESSPKSPLPSHPVNSNTSSSTSLASSAHDPQEFTVSKNTAEGDLLQRGKSLTSKWRTIQPFRFVLAQVFRTHPEITYGIKYTVRRHEEWENNSFDFVKRHLYHGIVDVAGSLLGFAVVINSMILILSSAVFFRGNGSSHNQSAAGLFDAYDLIRDAVGQGAATLFAIALLAAGQSSSLIATIAGQAVAEGFLRWRVSPIVRRLFTRVIAIVPSMAVAIAFGRPGINALLVISQVILSIVLPFITLPLVYLTSSKKFMTVNRHCSCCPPKSSPTVIPANIEQELKSPHSSGDLLGASPVDLEEGHHSNHRPNNAKGKSCFSSKTSSTDDAWLESSGLTKTPPENVGDDKTLTVNADSCGEAIEGHHIYIEKVDYSNSLFVTILLCGVWIVIAAANVYAIVALAMGQNS</sequence>
<evidence type="ECO:0000256" key="1">
    <source>
        <dbReference type="ARBA" id="ARBA00004141"/>
    </source>
</evidence>
<protein>
    <submittedName>
        <fullName evidence="7">Natural resistance-associated macrophage protein-domain-containing protein</fullName>
    </submittedName>
</protein>
<dbReference type="AlphaFoldDB" id="A0AA38N0B6"/>
<dbReference type="PANTHER" id="PTHR11706">
    <property type="entry name" value="SOLUTE CARRIER PROTEIN FAMILY 11 MEMBER"/>
    <property type="match status" value="1"/>
</dbReference>
<feature type="transmembrane region" description="Helical" evidence="6">
    <location>
        <begin position="59"/>
        <end position="80"/>
    </location>
</feature>
<dbReference type="NCBIfam" id="NF037982">
    <property type="entry name" value="Nramp_1"/>
    <property type="match status" value="1"/>
</dbReference>
<dbReference type="GO" id="GO:0015086">
    <property type="term" value="F:cadmium ion transmembrane transporter activity"/>
    <property type="evidence" value="ECO:0007669"/>
    <property type="project" value="TreeGrafter"/>
</dbReference>
<evidence type="ECO:0000313" key="7">
    <source>
        <dbReference type="EMBL" id="KAJ3731268.1"/>
    </source>
</evidence>
<comment type="caution">
    <text evidence="7">The sequence shown here is derived from an EMBL/GenBank/DDBJ whole genome shotgun (WGS) entry which is preliminary data.</text>
</comment>
<organism evidence="7 8">
    <name type="scientific">Lentinula guzmanii</name>
    <dbReference type="NCBI Taxonomy" id="2804957"/>
    <lineage>
        <taxon>Eukaryota</taxon>
        <taxon>Fungi</taxon>
        <taxon>Dikarya</taxon>
        <taxon>Basidiomycota</taxon>
        <taxon>Agaricomycotina</taxon>
        <taxon>Agaricomycetes</taxon>
        <taxon>Agaricomycetidae</taxon>
        <taxon>Agaricales</taxon>
        <taxon>Marasmiineae</taxon>
        <taxon>Omphalotaceae</taxon>
        <taxon>Lentinula</taxon>
    </lineage>
</organism>
<dbReference type="Proteomes" id="UP001176059">
    <property type="component" value="Unassembled WGS sequence"/>
</dbReference>
<keyword evidence="3 6" id="KW-1133">Transmembrane helix</keyword>
<dbReference type="GO" id="GO:0030026">
    <property type="term" value="P:intracellular manganese ion homeostasis"/>
    <property type="evidence" value="ECO:0007669"/>
    <property type="project" value="TreeGrafter"/>
</dbReference>
<reference evidence="7" key="1">
    <citation type="submission" date="2022-08" db="EMBL/GenBank/DDBJ databases">
        <authorList>
            <consortium name="DOE Joint Genome Institute"/>
            <person name="Min B."/>
            <person name="Sierra-Patev S."/>
            <person name="Naranjo-Ortiz M."/>
            <person name="Looney B."/>
            <person name="Konkel Z."/>
            <person name="Slot J.C."/>
            <person name="Sakamoto Y."/>
            <person name="Steenwyk J.L."/>
            <person name="Rokas A."/>
            <person name="Carro J."/>
            <person name="Camarero S."/>
            <person name="Ferreira P."/>
            <person name="Molpeceres G."/>
            <person name="Ruiz-duenas F.J."/>
            <person name="Serrano A."/>
            <person name="Henrissat B."/>
            <person name="Drula E."/>
            <person name="Hughes K.W."/>
            <person name="Mata J.L."/>
            <person name="Ishikawa N.K."/>
            <person name="Vargas-Isla R."/>
            <person name="Ushijima S."/>
            <person name="Smith C.A."/>
            <person name="Ahrendt S."/>
            <person name="Andreopoulos W."/>
            <person name="He G."/>
            <person name="LaButti K."/>
            <person name="Lipzen A."/>
            <person name="Ng V."/>
            <person name="Riley R."/>
            <person name="Sandor L."/>
            <person name="Barry K."/>
            <person name="Martinez A.T."/>
            <person name="Xiao Y."/>
            <person name="Gibbons J.G."/>
            <person name="Terashima K."/>
            <person name="Hibbett D.S."/>
            <person name="Grigoriev I.V."/>
        </authorList>
    </citation>
    <scope>NUCLEOTIDE SEQUENCE</scope>
    <source>
        <strain evidence="7">ET3784</strain>
    </source>
</reference>
<feature type="transmembrane region" description="Helical" evidence="6">
    <location>
        <begin position="429"/>
        <end position="451"/>
    </location>
</feature>
<dbReference type="Pfam" id="PF01566">
    <property type="entry name" value="Nramp"/>
    <property type="match status" value="2"/>
</dbReference>
<accession>A0AA38N0B6</accession>
<feature type="transmembrane region" description="Helical" evidence="6">
    <location>
        <begin position="196"/>
        <end position="220"/>
    </location>
</feature>
<dbReference type="GO" id="GO:0005886">
    <property type="term" value="C:plasma membrane"/>
    <property type="evidence" value="ECO:0007669"/>
    <property type="project" value="TreeGrafter"/>
</dbReference>
<keyword evidence="2 6" id="KW-0812">Transmembrane</keyword>
<feature type="transmembrane region" description="Helical" evidence="6">
    <location>
        <begin position="240"/>
        <end position="263"/>
    </location>
</feature>
<evidence type="ECO:0000256" key="6">
    <source>
        <dbReference type="SAM" id="Phobius"/>
    </source>
</evidence>
<feature type="transmembrane region" description="Helical" evidence="6">
    <location>
        <begin position="165"/>
        <end position="184"/>
    </location>
</feature>
<evidence type="ECO:0000256" key="4">
    <source>
        <dbReference type="ARBA" id="ARBA00023136"/>
    </source>
</evidence>
<evidence type="ECO:0000256" key="5">
    <source>
        <dbReference type="SAM" id="MobiDB-lite"/>
    </source>
</evidence>
<feature type="transmembrane region" description="Helical" evidence="6">
    <location>
        <begin position="645"/>
        <end position="671"/>
    </location>
</feature>